<keyword evidence="2 5" id="KW-0812">Transmembrane</keyword>
<evidence type="ECO:0000256" key="3">
    <source>
        <dbReference type="ARBA" id="ARBA00022989"/>
    </source>
</evidence>
<evidence type="ECO:0000256" key="6">
    <source>
        <dbReference type="SAM" id="Phobius"/>
    </source>
</evidence>
<dbReference type="GeneID" id="102378946"/>
<evidence type="ECO:0000256" key="4">
    <source>
        <dbReference type="ARBA" id="ARBA00023136"/>
    </source>
</evidence>
<evidence type="ECO:0000259" key="7">
    <source>
        <dbReference type="PROSITE" id="PS50922"/>
    </source>
</evidence>
<evidence type="ECO:0000256" key="1">
    <source>
        <dbReference type="ARBA" id="ARBA00004141"/>
    </source>
</evidence>
<organism evidence="8 9">
    <name type="scientific">Alligator sinensis</name>
    <name type="common">Chinese alligator</name>
    <dbReference type="NCBI Taxonomy" id="38654"/>
    <lineage>
        <taxon>Eukaryota</taxon>
        <taxon>Metazoa</taxon>
        <taxon>Chordata</taxon>
        <taxon>Craniata</taxon>
        <taxon>Vertebrata</taxon>
        <taxon>Euteleostomi</taxon>
        <taxon>Archelosauria</taxon>
        <taxon>Archosauria</taxon>
        <taxon>Crocodylia</taxon>
        <taxon>Alligatoridae</taxon>
        <taxon>Alligatorinae</taxon>
        <taxon>Alligator</taxon>
    </lineage>
</organism>
<feature type="transmembrane region" description="Helical" evidence="6">
    <location>
        <begin position="93"/>
        <end position="113"/>
    </location>
</feature>
<evidence type="ECO:0000313" key="9">
    <source>
        <dbReference type="RefSeq" id="XP_014375294.1"/>
    </source>
</evidence>
<feature type="transmembrane region" description="Helical" evidence="6">
    <location>
        <begin position="181"/>
        <end position="200"/>
    </location>
</feature>
<dbReference type="eggNOG" id="KOG4561">
    <property type="taxonomic scope" value="Eukaryota"/>
</dbReference>
<dbReference type="KEGG" id="asn:102378946"/>
<name>A0A1U8DC60_ALLSI</name>
<evidence type="ECO:0000256" key="2">
    <source>
        <dbReference type="ARBA" id="ARBA00022692"/>
    </source>
</evidence>
<dbReference type="RefSeq" id="XP_014375294.1">
    <property type="nucleotide sequence ID" value="XM_014519808.2"/>
</dbReference>
<dbReference type="GO" id="GO:0016020">
    <property type="term" value="C:membrane"/>
    <property type="evidence" value="ECO:0007669"/>
    <property type="project" value="UniProtKB-SubCell"/>
</dbReference>
<feature type="domain" description="TLC" evidence="7">
    <location>
        <begin position="41"/>
        <end position="249"/>
    </location>
</feature>
<dbReference type="Pfam" id="PF03798">
    <property type="entry name" value="TRAM_LAG1_CLN8"/>
    <property type="match status" value="1"/>
</dbReference>
<dbReference type="Proteomes" id="UP000189705">
    <property type="component" value="Unplaced"/>
</dbReference>
<feature type="transmembrane region" description="Helical" evidence="6">
    <location>
        <begin position="119"/>
        <end position="136"/>
    </location>
</feature>
<dbReference type="GO" id="GO:0055088">
    <property type="term" value="P:lipid homeostasis"/>
    <property type="evidence" value="ECO:0007669"/>
    <property type="project" value="TreeGrafter"/>
</dbReference>
<dbReference type="OrthoDB" id="10266980at2759"/>
<dbReference type="PANTHER" id="PTHR13439">
    <property type="entry name" value="CT120 PROTEIN"/>
    <property type="match status" value="1"/>
</dbReference>
<keyword evidence="4 5" id="KW-0472">Membrane</keyword>
<sequence>MLPGLRTLQQWPLLPGDYLRSTPHTWPDKGRRVSVTAVQGCDPDPWAAGSTGLELRGKLGLQGGYCRSLRAALHELTPPLSCARRGDPRLVKLNVAIISGYLLYDLLLLGRYWKTMGDALFVCHHVAALYAYGYVLNRGVLPYFANFRLLSELSTPFVNLRWFLEAAGWPRGSVPVRANGVAMAVAFFAVRIAVIPTYYARVLAWHGTPEYARLGPAVQAAWIGPSLALEVLNLVWMYRILRGVYRACRAPRKQL</sequence>
<dbReference type="AlphaFoldDB" id="A0A1U8DC60"/>
<reference evidence="9" key="1">
    <citation type="submission" date="2025-08" db="UniProtKB">
        <authorList>
            <consortium name="RefSeq"/>
        </authorList>
    </citation>
    <scope>IDENTIFICATION</scope>
</reference>
<proteinExistence type="predicted"/>
<dbReference type="PROSITE" id="PS50922">
    <property type="entry name" value="TLC"/>
    <property type="match status" value="1"/>
</dbReference>
<dbReference type="GO" id="GO:0005783">
    <property type="term" value="C:endoplasmic reticulum"/>
    <property type="evidence" value="ECO:0007669"/>
    <property type="project" value="TreeGrafter"/>
</dbReference>
<dbReference type="InParanoid" id="A0A1U8DC60"/>
<keyword evidence="3 6" id="KW-1133">Transmembrane helix</keyword>
<protein>
    <submittedName>
        <fullName evidence="9">Transmembrane protein 56-B-like</fullName>
    </submittedName>
</protein>
<gene>
    <name evidence="9" type="primary">LOC102378946</name>
</gene>
<dbReference type="STRING" id="38654.A0A1U8DC60"/>
<keyword evidence="8" id="KW-1185">Reference proteome</keyword>
<feature type="transmembrane region" description="Helical" evidence="6">
    <location>
        <begin position="220"/>
        <end position="241"/>
    </location>
</feature>
<dbReference type="InterPro" id="IPR006634">
    <property type="entry name" value="TLC-dom"/>
</dbReference>
<accession>A0A1U8DC60</accession>
<evidence type="ECO:0000313" key="8">
    <source>
        <dbReference type="Proteomes" id="UP000189705"/>
    </source>
</evidence>
<evidence type="ECO:0000256" key="5">
    <source>
        <dbReference type="PROSITE-ProRule" id="PRU00205"/>
    </source>
</evidence>
<dbReference type="InterPro" id="IPR050846">
    <property type="entry name" value="TLCD"/>
</dbReference>
<dbReference type="SMART" id="SM00724">
    <property type="entry name" value="TLC"/>
    <property type="match status" value="1"/>
</dbReference>
<dbReference type="PANTHER" id="PTHR13439:SF49">
    <property type="entry name" value="TLC DOMAIN-CONTAINING PROTEIN 4-B"/>
    <property type="match status" value="1"/>
</dbReference>
<comment type="subcellular location">
    <subcellularLocation>
        <location evidence="1">Membrane</location>
        <topology evidence="1">Multi-pass membrane protein</topology>
    </subcellularLocation>
</comment>